<dbReference type="InterPro" id="IPR011009">
    <property type="entry name" value="Kinase-like_dom_sf"/>
</dbReference>
<keyword evidence="10" id="KW-0472">Membrane</keyword>
<comment type="caution">
    <text evidence="12">The sequence shown here is derived from an EMBL/GenBank/DDBJ whole genome shotgun (WGS) entry which is preliminary data.</text>
</comment>
<dbReference type="SUPFAM" id="SSF56112">
    <property type="entry name" value="Protein kinase-like (PK-like)"/>
    <property type="match status" value="1"/>
</dbReference>
<evidence type="ECO:0000256" key="5">
    <source>
        <dbReference type="ARBA" id="ARBA00022777"/>
    </source>
</evidence>
<feature type="domain" description="Protein kinase" evidence="11">
    <location>
        <begin position="18"/>
        <end position="242"/>
    </location>
</feature>
<dbReference type="Gene3D" id="1.10.510.10">
    <property type="entry name" value="Transferase(Phosphotransferase) domain 1"/>
    <property type="match status" value="1"/>
</dbReference>
<dbReference type="SMART" id="SM00220">
    <property type="entry name" value="S_TKc"/>
    <property type="match status" value="1"/>
</dbReference>
<keyword evidence="10" id="KW-0812">Transmembrane</keyword>
<gene>
    <name evidence="12" type="ORF">GCM10022224_023840</name>
</gene>
<keyword evidence="13" id="KW-1185">Reference proteome</keyword>
<feature type="region of interest" description="Disordered" evidence="9">
    <location>
        <begin position="227"/>
        <end position="273"/>
    </location>
</feature>
<keyword evidence="2" id="KW-0723">Serine/threonine-protein kinase</keyword>
<feature type="region of interest" description="Disordered" evidence="9">
    <location>
        <begin position="305"/>
        <end position="418"/>
    </location>
</feature>
<organism evidence="12 13">
    <name type="scientific">Nonomuraea antimicrobica</name>
    <dbReference type="NCBI Taxonomy" id="561173"/>
    <lineage>
        <taxon>Bacteria</taxon>
        <taxon>Bacillati</taxon>
        <taxon>Actinomycetota</taxon>
        <taxon>Actinomycetes</taxon>
        <taxon>Streptosporangiales</taxon>
        <taxon>Streptosporangiaceae</taxon>
        <taxon>Nonomuraea</taxon>
    </lineage>
</organism>
<keyword evidence="10" id="KW-1133">Transmembrane helix</keyword>
<reference evidence="13" key="1">
    <citation type="journal article" date="2019" name="Int. J. Syst. Evol. Microbiol.">
        <title>The Global Catalogue of Microorganisms (GCM) 10K type strain sequencing project: providing services to taxonomists for standard genome sequencing and annotation.</title>
        <authorList>
            <consortium name="The Broad Institute Genomics Platform"/>
            <consortium name="The Broad Institute Genome Sequencing Center for Infectious Disease"/>
            <person name="Wu L."/>
            <person name="Ma J."/>
        </authorList>
    </citation>
    <scope>NUCLEOTIDE SEQUENCE [LARGE SCALE GENOMIC DNA]</scope>
    <source>
        <strain evidence="13">JCM 16904</strain>
    </source>
</reference>
<accession>A0ABP7BI55</accession>
<feature type="transmembrane region" description="Helical" evidence="10">
    <location>
        <begin position="271"/>
        <end position="294"/>
    </location>
</feature>
<evidence type="ECO:0000259" key="11">
    <source>
        <dbReference type="PROSITE" id="PS50011"/>
    </source>
</evidence>
<name>A0ABP7BI55_9ACTN</name>
<feature type="compositionally biased region" description="Pro residues" evidence="9">
    <location>
        <begin position="379"/>
        <end position="397"/>
    </location>
</feature>
<proteinExistence type="predicted"/>
<dbReference type="InterPro" id="IPR050660">
    <property type="entry name" value="NEK_Ser/Thr_kinase"/>
</dbReference>
<dbReference type="RefSeq" id="WP_344876072.1">
    <property type="nucleotide sequence ID" value="NZ_BAAAZP010000041.1"/>
</dbReference>
<evidence type="ECO:0000256" key="3">
    <source>
        <dbReference type="ARBA" id="ARBA00022679"/>
    </source>
</evidence>
<keyword evidence="5" id="KW-0418">Kinase</keyword>
<dbReference type="Pfam" id="PF00069">
    <property type="entry name" value="Pkinase"/>
    <property type="match status" value="1"/>
</dbReference>
<comment type="catalytic activity">
    <reaction evidence="7">
        <text>L-threonyl-[protein] + ATP = O-phospho-L-threonyl-[protein] + ADP + H(+)</text>
        <dbReference type="Rhea" id="RHEA:46608"/>
        <dbReference type="Rhea" id="RHEA-COMP:11060"/>
        <dbReference type="Rhea" id="RHEA-COMP:11605"/>
        <dbReference type="ChEBI" id="CHEBI:15378"/>
        <dbReference type="ChEBI" id="CHEBI:30013"/>
        <dbReference type="ChEBI" id="CHEBI:30616"/>
        <dbReference type="ChEBI" id="CHEBI:61977"/>
        <dbReference type="ChEBI" id="CHEBI:456216"/>
        <dbReference type="EC" id="2.7.11.1"/>
    </reaction>
</comment>
<feature type="compositionally biased region" description="Polar residues" evidence="9">
    <location>
        <begin position="309"/>
        <end position="318"/>
    </location>
</feature>
<evidence type="ECO:0000256" key="2">
    <source>
        <dbReference type="ARBA" id="ARBA00022527"/>
    </source>
</evidence>
<evidence type="ECO:0000256" key="1">
    <source>
        <dbReference type="ARBA" id="ARBA00012513"/>
    </source>
</evidence>
<evidence type="ECO:0000256" key="8">
    <source>
        <dbReference type="ARBA" id="ARBA00048679"/>
    </source>
</evidence>
<evidence type="ECO:0000256" key="10">
    <source>
        <dbReference type="SAM" id="Phobius"/>
    </source>
</evidence>
<dbReference type="Proteomes" id="UP001500902">
    <property type="component" value="Unassembled WGS sequence"/>
</dbReference>
<dbReference type="PANTHER" id="PTHR43671">
    <property type="entry name" value="SERINE/THREONINE-PROTEIN KINASE NEK"/>
    <property type="match status" value="1"/>
</dbReference>
<dbReference type="InterPro" id="IPR000719">
    <property type="entry name" value="Prot_kinase_dom"/>
</dbReference>
<evidence type="ECO:0000256" key="6">
    <source>
        <dbReference type="ARBA" id="ARBA00022840"/>
    </source>
</evidence>
<feature type="compositionally biased region" description="Low complexity" evidence="9">
    <location>
        <begin position="319"/>
        <end position="329"/>
    </location>
</feature>
<dbReference type="EC" id="2.7.11.1" evidence="1"/>
<evidence type="ECO:0000256" key="4">
    <source>
        <dbReference type="ARBA" id="ARBA00022741"/>
    </source>
</evidence>
<comment type="catalytic activity">
    <reaction evidence="8">
        <text>L-seryl-[protein] + ATP = O-phospho-L-seryl-[protein] + ADP + H(+)</text>
        <dbReference type="Rhea" id="RHEA:17989"/>
        <dbReference type="Rhea" id="RHEA-COMP:9863"/>
        <dbReference type="Rhea" id="RHEA-COMP:11604"/>
        <dbReference type="ChEBI" id="CHEBI:15378"/>
        <dbReference type="ChEBI" id="CHEBI:29999"/>
        <dbReference type="ChEBI" id="CHEBI:30616"/>
        <dbReference type="ChEBI" id="CHEBI:83421"/>
        <dbReference type="ChEBI" id="CHEBI:456216"/>
        <dbReference type="EC" id="2.7.11.1"/>
    </reaction>
</comment>
<sequence>MAQARPLQGDDPAVLGGYELHGRLGASPRGVVYAGRRDGMAYAVKLLNLRAAVPPLLPAIPSMCAAHVVETGLAGERPYIVSELVEGPSMSAVVEADGPRGGEKLDRSALGMLAGLGALHQAGVVHGNLHPGNVVCGPQGPVIVDYGVARGGVPAFSAPEQVAADEFTFAGDMFAWASTIVYAATGRPPFGDGDTAGVFHRILRDEPDLGRLSGSLRQVVAACLSKDPAARPPAHSAQQMLIGGMPSAPAPATASKRPPARPQTPKKRRDLRIPIAAGAMTVLVIAAVTGWLTLREEPPLRTEALAGSVETTKSPSQSPSTREPTTRQPTRTRKAQPQSTVTVREPSVARSPDSRPSRKPTAEPTPEPTRSTRNRPTSEPEPSPTPTPTPTPTPSDAPVPTRSERASPTPATANKAGSVHAGVKIWKRVNPFSDNVGVTPSGARIYATCKRWGADQRWWYWVKVDNGVTGHVPGSNTNITHSWLNKCGS</sequence>
<keyword evidence="4" id="KW-0547">Nucleotide-binding</keyword>
<dbReference type="EMBL" id="BAAAZP010000041">
    <property type="protein sequence ID" value="GAA3659653.1"/>
    <property type="molecule type" value="Genomic_DNA"/>
</dbReference>
<keyword evidence="3" id="KW-0808">Transferase</keyword>
<evidence type="ECO:0000256" key="9">
    <source>
        <dbReference type="SAM" id="MobiDB-lite"/>
    </source>
</evidence>
<dbReference type="PROSITE" id="PS50011">
    <property type="entry name" value="PROTEIN_KINASE_DOM"/>
    <property type="match status" value="1"/>
</dbReference>
<evidence type="ECO:0000313" key="13">
    <source>
        <dbReference type="Proteomes" id="UP001500902"/>
    </source>
</evidence>
<evidence type="ECO:0000256" key="7">
    <source>
        <dbReference type="ARBA" id="ARBA00047899"/>
    </source>
</evidence>
<dbReference type="PANTHER" id="PTHR43671:SF98">
    <property type="entry name" value="SERINE_THREONINE-PROTEIN KINASE NEK11"/>
    <property type="match status" value="1"/>
</dbReference>
<evidence type="ECO:0000313" key="12">
    <source>
        <dbReference type="EMBL" id="GAA3659653.1"/>
    </source>
</evidence>
<keyword evidence="6" id="KW-0067">ATP-binding</keyword>
<protein>
    <recommendedName>
        <fullName evidence="1">non-specific serine/threonine protein kinase</fullName>
        <ecNumber evidence="1">2.7.11.1</ecNumber>
    </recommendedName>
</protein>